<dbReference type="InterPro" id="IPR008269">
    <property type="entry name" value="Lon_proteolytic"/>
</dbReference>
<dbReference type="Proteomes" id="UP001205311">
    <property type="component" value="Unassembled WGS sequence"/>
</dbReference>
<dbReference type="Pfam" id="PF13180">
    <property type="entry name" value="PDZ_2"/>
    <property type="match status" value="1"/>
</dbReference>
<accession>A0ABT1HVV6</accession>
<keyword evidence="1" id="KW-0378">Hydrolase</keyword>
<dbReference type="EMBL" id="JAMTCP010000018">
    <property type="protein sequence ID" value="MCP2259648.1"/>
    <property type="molecule type" value="Genomic_DNA"/>
</dbReference>
<dbReference type="InterPro" id="IPR036034">
    <property type="entry name" value="PDZ_sf"/>
</dbReference>
<feature type="active site" evidence="1">
    <location>
        <position position="230"/>
    </location>
</feature>
<comment type="similarity">
    <text evidence="1">Belongs to the peptidase S16 family.</text>
</comment>
<evidence type="ECO:0000256" key="1">
    <source>
        <dbReference type="PROSITE-ProRule" id="PRU01122"/>
    </source>
</evidence>
<dbReference type="InterPro" id="IPR020568">
    <property type="entry name" value="Ribosomal_Su5_D2-typ_SF"/>
</dbReference>
<dbReference type="PANTHER" id="PTHR10046">
    <property type="entry name" value="ATP DEPENDENT LON PROTEASE FAMILY MEMBER"/>
    <property type="match status" value="1"/>
</dbReference>
<evidence type="ECO:0000313" key="4">
    <source>
        <dbReference type="Proteomes" id="UP001205311"/>
    </source>
</evidence>
<keyword evidence="1" id="KW-0645">Protease</keyword>
<feature type="active site" evidence="1">
    <location>
        <position position="275"/>
    </location>
</feature>
<evidence type="ECO:0000259" key="2">
    <source>
        <dbReference type="PROSITE" id="PS51786"/>
    </source>
</evidence>
<dbReference type="InterPro" id="IPR027065">
    <property type="entry name" value="Lon_Prtase"/>
</dbReference>
<reference evidence="3 4" key="1">
    <citation type="submission" date="2022-06" db="EMBL/GenBank/DDBJ databases">
        <title>Genomic Encyclopedia of Archaeal and Bacterial Type Strains, Phase II (KMG-II): from individual species to whole genera.</title>
        <authorList>
            <person name="Goeker M."/>
        </authorList>
    </citation>
    <scope>NUCLEOTIDE SEQUENCE [LARGE SCALE GENOMIC DNA]</scope>
    <source>
        <strain evidence="3 4">DSM 40477</strain>
    </source>
</reference>
<comment type="catalytic activity">
    <reaction evidence="1">
        <text>Hydrolysis of proteins in presence of ATP.</text>
        <dbReference type="EC" id="3.4.21.53"/>
    </reaction>
</comment>
<name>A0ABT1HVV6_STRSD</name>
<sequence>MVSFALVAALGLLGGFVRVPYVALGPGPTYDTLGEYGGTEVVRLEGEREQQTGGRLTMTTVSVTDDVSMFGALGLWASGRYALAPREEFYPPDKSEKDIDQENTKAFRDSQSSAEVAALRYLNYPTKVLAGEIVKGGAVDGTIEPGDRLFEVNGQKVAKADEVKAALKGTRPGQRAQVVFQRGDQPRHTAQVTLGRADDREEGLLGLVPVDRPDVPFQIKIGLHAVGGPSAGLMLALAIVDKLTPGELTGGRSIAGTGEIDPEGRVSAIGGIPFKMAAAKEAGAEVFLTPAANCTEAKSRTPDGLRLVKVSSLAEAVKALQDLQNGRDVPGC</sequence>
<dbReference type="PROSITE" id="PS51786">
    <property type="entry name" value="LON_PROTEOLYTIC"/>
    <property type="match status" value="1"/>
</dbReference>
<evidence type="ECO:0000313" key="3">
    <source>
        <dbReference type="EMBL" id="MCP2259648.1"/>
    </source>
</evidence>
<keyword evidence="1" id="KW-0720">Serine protease</keyword>
<feature type="domain" description="Lon proteolytic" evidence="2">
    <location>
        <begin position="226"/>
        <end position="323"/>
    </location>
</feature>
<dbReference type="InterPro" id="IPR014721">
    <property type="entry name" value="Ribsml_uS5_D2-typ_fold_subgr"/>
</dbReference>
<dbReference type="Gene3D" id="2.30.42.10">
    <property type="match status" value="1"/>
</dbReference>
<comment type="caution">
    <text evidence="3">The sequence shown here is derived from an EMBL/GenBank/DDBJ whole genome shotgun (WGS) entry which is preliminary data.</text>
</comment>
<gene>
    <name evidence="3" type="ORF">LX15_003353</name>
</gene>
<organism evidence="3 4">
    <name type="scientific">Streptoalloteichus tenebrarius (strain ATCC 17920 / DSM 40477 / JCM 4838 / CBS 697.72 / NBRC 16177 / NCIMB 11028 / NRRL B-12390 / A12253. 1 / ISP 5477)</name>
    <name type="common">Streptomyces tenebrarius</name>
    <dbReference type="NCBI Taxonomy" id="1933"/>
    <lineage>
        <taxon>Bacteria</taxon>
        <taxon>Bacillati</taxon>
        <taxon>Actinomycetota</taxon>
        <taxon>Actinomycetes</taxon>
        <taxon>Pseudonocardiales</taxon>
        <taxon>Pseudonocardiaceae</taxon>
        <taxon>Streptoalloteichus</taxon>
    </lineage>
</organism>
<dbReference type="SUPFAM" id="SSF50156">
    <property type="entry name" value="PDZ domain-like"/>
    <property type="match status" value="1"/>
</dbReference>
<dbReference type="EC" id="3.4.21.53" evidence="1"/>
<dbReference type="Gene3D" id="3.30.230.10">
    <property type="match status" value="1"/>
</dbReference>
<dbReference type="Pfam" id="PF05362">
    <property type="entry name" value="Lon_C"/>
    <property type="match status" value="1"/>
</dbReference>
<proteinExistence type="inferred from homology"/>
<dbReference type="SUPFAM" id="SSF54211">
    <property type="entry name" value="Ribosomal protein S5 domain 2-like"/>
    <property type="match status" value="1"/>
</dbReference>
<keyword evidence="4" id="KW-1185">Reference proteome</keyword>
<dbReference type="SMART" id="SM00228">
    <property type="entry name" value="PDZ"/>
    <property type="match status" value="1"/>
</dbReference>
<dbReference type="InterPro" id="IPR001478">
    <property type="entry name" value="PDZ"/>
</dbReference>
<protein>
    <recommendedName>
        <fullName evidence="1">endopeptidase La</fullName>
        <ecNumber evidence="1">3.4.21.53</ecNumber>
    </recommendedName>
</protein>